<dbReference type="EMBL" id="CP006704">
    <property type="protein sequence ID" value="AIJ48601.1"/>
    <property type="molecule type" value="Genomic_DNA"/>
</dbReference>
<dbReference type="AlphaFoldDB" id="A0A076PV59"/>
<dbReference type="KEGG" id="ctes:O987_22565"/>
<proteinExistence type="predicted"/>
<gene>
    <name evidence="1" type="ORF">O987_22565</name>
</gene>
<organism evidence="1 2">
    <name type="scientific">Comamonas testosteroni TK102</name>
    <dbReference type="NCBI Taxonomy" id="1392005"/>
    <lineage>
        <taxon>Bacteria</taxon>
        <taxon>Pseudomonadati</taxon>
        <taxon>Pseudomonadota</taxon>
        <taxon>Betaproteobacteria</taxon>
        <taxon>Burkholderiales</taxon>
        <taxon>Comamonadaceae</taxon>
        <taxon>Comamonas</taxon>
    </lineage>
</organism>
<evidence type="ECO:0000313" key="1">
    <source>
        <dbReference type="EMBL" id="AIJ48601.1"/>
    </source>
</evidence>
<reference evidence="1 2" key="1">
    <citation type="journal article" date="2014" name="Genome Announc.">
        <title>Complete Genome Sequence of Polychlorinated Biphenyl Degrader Comamonas testosteroni TK102 (NBRC 109938).</title>
        <authorList>
            <person name="Fukuda K."/>
            <person name="Hosoyama A."/>
            <person name="Tsuchikane K."/>
            <person name="Ohji S."/>
            <person name="Yamazoe A."/>
            <person name="Fujita N."/>
            <person name="Shintani M."/>
            <person name="Kimbara K."/>
        </authorList>
    </citation>
    <scope>NUCLEOTIDE SEQUENCE [LARGE SCALE GENOMIC DNA]</scope>
    <source>
        <strain evidence="1">TK102</strain>
    </source>
</reference>
<dbReference type="Proteomes" id="UP000028782">
    <property type="component" value="Chromosome"/>
</dbReference>
<name>A0A076PV59_COMTE</name>
<protein>
    <submittedName>
        <fullName evidence="1">Uncharacterized protein</fullName>
    </submittedName>
</protein>
<dbReference type="HOGENOM" id="CLU_2435764_0_0_4"/>
<sequence>MLRAIRKALFSLKPPRRFCRWPELKRAEELSWMMSGAASCITMLHIAMHEGVQTIGQLFSDATRTEVAKHEAAQIVAKRSIERLQKINRQ</sequence>
<accession>A0A076PV59</accession>
<evidence type="ECO:0000313" key="2">
    <source>
        <dbReference type="Proteomes" id="UP000028782"/>
    </source>
</evidence>